<evidence type="ECO:0000313" key="2">
    <source>
        <dbReference type="EMBL" id="MDC0685780.1"/>
    </source>
</evidence>
<dbReference type="EMBL" id="JAQNDK010000007">
    <property type="protein sequence ID" value="MDC0685780.1"/>
    <property type="molecule type" value="Genomic_DNA"/>
</dbReference>
<protein>
    <recommendedName>
        <fullName evidence="4">Secreted protein</fullName>
    </recommendedName>
</protein>
<gene>
    <name evidence="2" type="ORF">POL72_49205</name>
</gene>
<comment type="caution">
    <text evidence="2">The sequence shown here is derived from an EMBL/GenBank/DDBJ whole genome shotgun (WGS) entry which is preliminary data.</text>
</comment>
<proteinExistence type="predicted"/>
<name>A0ABT5CIV9_9BACT</name>
<accession>A0ABT5CIV9</accession>
<evidence type="ECO:0008006" key="4">
    <source>
        <dbReference type="Google" id="ProtNLM"/>
    </source>
</evidence>
<feature type="chain" id="PRO_5047098175" description="Secreted protein" evidence="1">
    <location>
        <begin position="20"/>
        <end position="356"/>
    </location>
</feature>
<organism evidence="2 3">
    <name type="scientific">Sorangium atrum</name>
    <dbReference type="NCBI Taxonomy" id="2995308"/>
    <lineage>
        <taxon>Bacteria</taxon>
        <taxon>Pseudomonadati</taxon>
        <taxon>Myxococcota</taxon>
        <taxon>Polyangia</taxon>
        <taxon>Polyangiales</taxon>
        <taxon>Polyangiaceae</taxon>
        <taxon>Sorangium</taxon>
    </lineage>
</organism>
<keyword evidence="3" id="KW-1185">Reference proteome</keyword>
<sequence length="356" mass="35612">MASSIGCALVASLTFAAFAAPCSADEAPPITVVAGARGALAYRLSQELEAAGLQVRVEASPAAAGSGGLLIVIPEGEQGAIEIWSDSSGRADLVASVAPDGPLDTRVLRAAELVRALRSTAGAPAGAAGPAPAAVGPAAAAVAPAPAPVQPSPVAPPAALPGEAWGSPPLRAWAPPSPPFAVPAAPRAPLVEVGVAIALGWQAPGASLALDASLRIWPSARIGAGLLADLSIIGPEIEAAEGKVRFRRSLFGAELALAPIERSRRFGLVLSPGVGLSYVSASGDARPPYIDSDESTFTALVYGRGEARFRLIDSVVLTAGALGGAAIPPVDIRFAGRVISTFSPLASFSFGVVVQR</sequence>
<feature type="signal peptide" evidence="1">
    <location>
        <begin position="1"/>
        <end position="19"/>
    </location>
</feature>
<evidence type="ECO:0000313" key="3">
    <source>
        <dbReference type="Proteomes" id="UP001217485"/>
    </source>
</evidence>
<keyword evidence="1" id="KW-0732">Signal</keyword>
<reference evidence="2 3" key="1">
    <citation type="submission" date="2023-01" db="EMBL/GenBank/DDBJ databases">
        <title>Minimal conservation of predation-associated metabolite biosynthetic gene clusters underscores biosynthetic potential of Myxococcota including descriptions for ten novel species: Archangium lansinium sp. nov., Myxococcus landrumus sp. nov., Nannocystis bai.</title>
        <authorList>
            <person name="Ahearne A."/>
            <person name="Stevens C."/>
            <person name="Dowd S."/>
        </authorList>
    </citation>
    <scope>NUCLEOTIDE SEQUENCE [LARGE SCALE GENOMIC DNA]</scope>
    <source>
        <strain evidence="2 3">WIWO2</strain>
    </source>
</reference>
<dbReference type="RefSeq" id="WP_272104264.1">
    <property type="nucleotide sequence ID" value="NZ_JAQNDK010000007.1"/>
</dbReference>
<evidence type="ECO:0000256" key="1">
    <source>
        <dbReference type="SAM" id="SignalP"/>
    </source>
</evidence>
<dbReference type="Proteomes" id="UP001217485">
    <property type="component" value="Unassembled WGS sequence"/>
</dbReference>